<dbReference type="InterPro" id="IPR036388">
    <property type="entry name" value="WH-like_DNA-bd_sf"/>
</dbReference>
<feature type="domain" description="HTH hxlR-type" evidence="4">
    <location>
        <begin position="9"/>
        <end position="106"/>
    </location>
</feature>
<dbReference type="RefSeq" id="WP_119531663.1">
    <property type="nucleotide sequence ID" value="NZ_JBHSSP010000004.1"/>
</dbReference>
<organism evidence="5 6">
    <name type="scientific">Psittacicella hinzii</name>
    <dbReference type="NCBI Taxonomy" id="2028575"/>
    <lineage>
        <taxon>Bacteria</taxon>
        <taxon>Pseudomonadati</taxon>
        <taxon>Pseudomonadota</taxon>
        <taxon>Gammaproteobacteria</taxon>
        <taxon>Pasteurellales</taxon>
        <taxon>Psittacicellaceae</taxon>
        <taxon>Psittacicella</taxon>
    </lineage>
</organism>
<keyword evidence="1" id="KW-0805">Transcription regulation</keyword>
<dbReference type="GO" id="GO:0003677">
    <property type="term" value="F:DNA binding"/>
    <property type="evidence" value="ECO:0007669"/>
    <property type="project" value="UniProtKB-KW"/>
</dbReference>
<keyword evidence="3" id="KW-0804">Transcription</keyword>
<dbReference type="PANTHER" id="PTHR33204:SF18">
    <property type="entry name" value="TRANSCRIPTIONAL REGULATORY PROTEIN"/>
    <property type="match status" value="1"/>
</dbReference>
<name>A0A3A1YM99_9GAMM</name>
<dbReference type="AlphaFoldDB" id="A0A3A1YM99"/>
<evidence type="ECO:0000256" key="2">
    <source>
        <dbReference type="ARBA" id="ARBA00023125"/>
    </source>
</evidence>
<evidence type="ECO:0000259" key="4">
    <source>
        <dbReference type="PROSITE" id="PS51118"/>
    </source>
</evidence>
<keyword evidence="2" id="KW-0238">DNA-binding</keyword>
<evidence type="ECO:0000313" key="6">
    <source>
        <dbReference type="Proteomes" id="UP000265916"/>
    </source>
</evidence>
<dbReference type="Pfam" id="PF01638">
    <property type="entry name" value="HxlR"/>
    <property type="match status" value="1"/>
</dbReference>
<keyword evidence="6" id="KW-1185">Reference proteome</keyword>
<dbReference type="SUPFAM" id="SSF46785">
    <property type="entry name" value="Winged helix' DNA-binding domain"/>
    <property type="match status" value="1"/>
</dbReference>
<dbReference type="EMBL" id="NRJG01000093">
    <property type="protein sequence ID" value="RIY37147.1"/>
    <property type="molecule type" value="Genomic_DNA"/>
</dbReference>
<dbReference type="OrthoDB" id="9807069at2"/>
<evidence type="ECO:0000313" key="5">
    <source>
        <dbReference type="EMBL" id="RIY37147.1"/>
    </source>
</evidence>
<sequence>MTRNKAMSNAFETSVSILGDGWNLLILRAAFEGKTRFEDFKRTLGIAPTMLTKRLRFLTEVGVLTKERYNDRPPRDEYRITPAGLDLFPILTSIREWGLKHFGDNEPAEIMIDLATGKPIRTEFVDLNSGRAINMMRIGYITAQEDSYSEPEPACADEIAERVTAHAYAMYTQYQNANEEK</sequence>
<evidence type="ECO:0000256" key="1">
    <source>
        <dbReference type="ARBA" id="ARBA00023015"/>
    </source>
</evidence>
<dbReference type="Gene3D" id="1.10.10.10">
    <property type="entry name" value="Winged helix-like DNA-binding domain superfamily/Winged helix DNA-binding domain"/>
    <property type="match status" value="1"/>
</dbReference>
<dbReference type="InterPro" id="IPR002577">
    <property type="entry name" value="HTH_HxlR"/>
</dbReference>
<dbReference type="Proteomes" id="UP000265916">
    <property type="component" value="Unassembled WGS sequence"/>
</dbReference>
<gene>
    <name evidence="5" type="ORF">CKF58_05175</name>
</gene>
<comment type="caution">
    <text evidence="5">The sequence shown here is derived from an EMBL/GenBank/DDBJ whole genome shotgun (WGS) entry which is preliminary data.</text>
</comment>
<evidence type="ECO:0000256" key="3">
    <source>
        <dbReference type="ARBA" id="ARBA00023163"/>
    </source>
</evidence>
<dbReference type="PANTHER" id="PTHR33204">
    <property type="entry name" value="TRANSCRIPTIONAL REGULATOR, MARR FAMILY"/>
    <property type="match status" value="1"/>
</dbReference>
<reference evidence="5 6" key="1">
    <citation type="submission" date="2017-08" db="EMBL/GenBank/DDBJ databases">
        <title>Reclassification of Bisgaard taxon 37 and 44.</title>
        <authorList>
            <person name="Christensen H."/>
        </authorList>
    </citation>
    <scope>NUCLEOTIDE SEQUENCE [LARGE SCALE GENOMIC DNA]</scope>
    <source>
        <strain evidence="5 6">111</strain>
    </source>
</reference>
<dbReference type="InterPro" id="IPR036390">
    <property type="entry name" value="WH_DNA-bd_sf"/>
</dbReference>
<proteinExistence type="predicted"/>
<protein>
    <recommendedName>
        <fullName evidence="4">HTH hxlR-type domain-containing protein</fullName>
    </recommendedName>
</protein>
<dbReference type="PROSITE" id="PS51118">
    <property type="entry name" value="HTH_HXLR"/>
    <property type="match status" value="1"/>
</dbReference>
<accession>A0A3A1YM99</accession>